<dbReference type="InterPro" id="IPR006913">
    <property type="entry name" value="CENP-V/GFA"/>
</dbReference>
<evidence type="ECO:0000256" key="5">
    <source>
        <dbReference type="SAM" id="MobiDB-lite"/>
    </source>
</evidence>
<keyword evidence="3" id="KW-0862">Zinc</keyword>
<feature type="region of interest" description="Disordered" evidence="5">
    <location>
        <begin position="151"/>
        <end position="181"/>
    </location>
</feature>
<feature type="domain" description="CENP-V/GFA" evidence="6">
    <location>
        <begin position="5"/>
        <end position="116"/>
    </location>
</feature>
<keyword evidence="2" id="KW-0479">Metal-binding</keyword>
<dbReference type="PANTHER" id="PTHR33337">
    <property type="entry name" value="GFA DOMAIN-CONTAINING PROTEIN"/>
    <property type="match status" value="1"/>
</dbReference>
<evidence type="ECO:0000256" key="4">
    <source>
        <dbReference type="ARBA" id="ARBA00023239"/>
    </source>
</evidence>
<proteinExistence type="inferred from homology"/>
<evidence type="ECO:0000256" key="3">
    <source>
        <dbReference type="ARBA" id="ARBA00022833"/>
    </source>
</evidence>
<evidence type="ECO:0000256" key="2">
    <source>
        <dbReference type="ARBA" id="ARBA00022723"/>
    </source>
</evidence>
<dbReference type="Proteomes" id="UP000574067">
    <property type="component" value="Unassembled WGS sequence"/>
</dbReference>
<comment type="caution">
    <text evidence="7">The sequence shown here is derived from an EMBL/GenBank/DDBJ whole genome shotgun (WGS) entry which is preliminary data.</text>
</comment>
<keyword evidence="8" id="KW-1185">Reference proteome</keyword>
<dbReference type="Gene3D" id="3.90.1590.10">
    <property type="entry name" value="glutathione-dependent formaldehyde- activating enzyme (gfa)"/>
    <property type="match status" value="1"/>
</dbReference>
<keyword evidence="4" id="KW-0456">Lyase</keyword>
<dbReference type="AlphaFoldDB" id="A0A848FBF7"/>
<evidence type="ECO:0000313" key="7">
    <source>
        <dbReference type="EMBL" id="NML15779.1"/>
    </source>
</evidence>
<dbReference type="PANTHER" id="PTHR33337:SF3">
    <property type="entry name" value="CENP-V_GFA DOMAIN-CONTAINING PROTEIN"/>
    <property type="match status" value="1"/>
</dbReference>
<gene>
    <name evidence="7" type="ORF">HHL10_12435</name>
</gene>
<evidence type="ECO:0000259" key="6">
    <source>
        <dbReference type="PROSITE" id="PS51891"/>
    </source>
</evidence>
<dbReference type="GO" id="GO:0016846">
    <property type="term" value="F:carbon-sulfur lyase activity"/>
    <property type="evidence" value="ECO:0007669"/>
    <property type="project" value="InterPro"/>
</dbReference>
<protein>
    <submittedName>
        <fullName evidence="7">GFA family protein</fullName>
    </submittedName>
</protein>
<comment type="similarity">
    <text evidence="1">Belongs to the Gfa family.</text>
</comment>
<accession>A0A848FBF7</accession>
<organism evidence="7 8">
    <name type="scientific">Azohydromonas caseinilytica</name>
    <dbReference type="NCBI Taxonomy" id="2728836"/>
    <lineage>
        <taxon>Bacteria</taxon>
        <taxon>Pseudomonadati</taxon>
        <taxon>Pseudomonadota</taxon>
        <taxon>Betaproteobacteria</taxon>
        <taxon>Burkholderiales</taxon>
        <taxon>Sphaerotilaceae</taxon>
        <taxon>Azohydromonas</taxon>
    </lineage>
</organism>
<name>A0A848FBF7_9BURK</name>
<dbReference type="InterPro" id="IPR011057">
    <property type="entry name" value="Mss4-like_sf"/>
</dbReference>
<dbReference type="EMBL" id="JABBFW010000007">
    <property type="protein sequence ID" value="NML15779.1"/>
    <property type="molecule type" value="Genomic_DNA"/>
</dbReference>
<dbReference type="RefSeq" id="WP_169160681.1">
    <property type="nucleotide sequence ID" value="NZ_JABBFW010000007.1"/>
</dbReference>
<reference evidence="7 8" key="1">
    <citation type="submission" date="2020-04" db="EMBL/GenBank/DDBJ databases">
        <title>Azohydromonas sp. isolated from soil.</title>
        <authorList>
            <person name="Dahal R.H."/>
        </authorList>
    </citation>
    <scope>NUCLEOTIDE SEQUENCE [LARGE SCALE GENOMIC DNA]</scope>
    <source>
        <strain evidence="7 8">G-1-1-14</strain>
    </source>
</reference>
<dbReference type="PROSITE" id="PS51891">
    <property type="entry name" value="CENP_V_GFA"/>
    <property type="match status" value="1"/>
</dbReference>
<dbReference type="GO" id="GO:0046872">
    <property type="term" value="F:metal ion binding"/>
    <property type="evidence" value="ECO:0007669"/>
    <property type="project" value="UniProtKB-KW"/>
</dbReference>
<dbReference type="Pfam" id="PF04828">
    <property type="entry name" value="GFA"/>
    <property type="match status" value="1"/>
</dbReference>
<evidence type="ECO:0000313" key="8">
    <source>
        <dbReference type="Proteomes" id="UP000574067"/>
    </source>
</evidence>
<dbReference type="SUPFAM" id="SSF51316">
    <property type="entry name" value="Mss4-like"/>
    <property type="match status" value="1"/>
</dbReference>
<evidence type="ECO:0000256" key="1">
    <source>
        <dbReference type="ARBA" id="ARBA00005495"/>
    </source>
</evidence>
<sequence>MTHSLTGQCQCGAVRYRVTGTPLTLFACHCTECQRQSSSAFGLSLWVKNAEVVLEKGAMKEWVRDLPSGKKMACRFCPDCGTRLFHQGLGQNEIISLKPGTLDDTQGLQLAGHIWTGSKQAWVQLDDQLPQYPGNPEVFETLIAAWQAASPDLAQRRRPPAPPASVGHRHAEINGNLNNQK</sequence>